<dbReference type="Pfam" id="PF00132">
    <property type="entry name" value="Hexapep"/>
    <property type="match status" value="1"/>
</dbReference>
<dbReference type="InterPro" id="IPR011004">
    <property type="entry name" value="Trimer_LpxA-like_sf"/>
</dbReference>
<dbReference type="CDD" id="cd03349">
    <property type="entry name" value="LbH_XAT"/>
    <property type="match status" value="1"/>
</dbReference>
<dbReference type="InterPro" id="IPR001451">
    <property type="entry name" value="Hexapep"/>
</dbReference>
<reference evidence="3" key="1">
    <citation type="submission" date="2023-01" db="EMBL/GenBank/DDBJ databases">
        <title>Metagenome sequencing of chrysophaentin producing Chrysophaeum taylorii.</title>
        <authorList>
            <person name="Davison J."/>
            <person name="Bewley C."/>
        </authorList>
    </citation>
    <scope>NUCLEOTIDE SEQUENCE</scope>
    <source>
        <strain evidence="3">NIES-1699</strain>
    </source>
</reference>
<dbReference type="PANTHER" id="PTHR43300:SF11">
    <property type="entry name" value="ACETYLTRANSFERASE RV3034C-RELATED"/>
    <property type="match status" value="1"/>
</dbReference>
<dbReference type="PROSITE" id="PS00101">
    <property type="entry name" value="HEXAPEP_TRANSFERASES"/>
    <property type="match status" value="1"/>
</dbReference>
<dbReference type="EMBL" id="JAQMWT010000671">
    <property type="protein sequence ID" value="KAJ8598476.1"/>
    <property type="molecule type" value="Genomic_DNA"/>
</dbReference>
<dbReference type="AlphaFoldDB" id="A0AAD7U583"/>
<dbReference type="Proteomes" id="UP001230188">
    <property type="component" value="Unassembled WGS sequence"/>
</dbReference>
<feature type="chain" id="PRO_5042246308" description="Acetyltransferase" evidence="2">
    <location>
        <begin position="16"/>
        <end position="327"/>
    </location>
</feature>
<dbReference type="Gene3D" id="2.160.10.10">
    <property type="entry name" value="Hexapeptide repeat proteins"/>
    <property type="match status" value="1"/>
</dbReference>
<evidence type="ECO:0000313" key="4">
    <source>
        <dbReference type="Proteomes" id="UP001230188"/>
    </source>
</evidence>
<gene>
    <name evidence="3" type="ORF">CTAYLR_001318</name>
</gene>
<sequence>MLGLVIILTTPVVLASPCTTTTKAADQGVLDILVGTHEEEAAALLEIEEFERAPETALKFDNDGLLKVRFVEGLKALRAEVVVTGDADVRVAVRDTIHIQGTGPVRARLDLPGASPECRAIAASATAHTIRFAPDASWGPPTITVRSSPTGGFPVVVEAGRGTYGLDRVEVWGWGTPTRLKVGNFSSFAPNVVVFLGGDHRLDWTTTFPFPAFHPAALDLVDKNLTDGPHAATKGDVLVGSDVWVGYGATLLSGVTIGHGAVVGARAVVAKDVPPYAVVVGNPARVVKFRFDNATRRSLLDQKWWDWPDNQIIHHFPTLLAKPRAFF</sequence>
<dbReference type="InterPro" id="IPR050179">
    <property type="entry name" value="Trans_hexapeptide_repeat"/>
</dbReference>
<keyword evidence="4" id="KW-1185">Reference proteome</keyword>
<evidence type="ECO:0000256" key="2">
    <source>
        <dbReference type="SAM" id="SignalP"/>
    </source>
</evidence>
<proteinExistence type="predicted"/>
<protein>
    <recommendedName>
        <fullName evidence="5">Acetyltransferase</fullName>
    </recommendedName>
</protein>
<dbReference type="PANTHER" id="PTHR43300">
    <property type="entry name" value="ACETYLTRANSFERASE"/>
    <property type="match status" value="1"/>
</dbReference>
<feature type="signal peptide" evidence="2">
    <location>
        <begin position="1"/>
        <end position="15"/>
    </location>
</feature>
<keyword evidence="2" id="KW-0732">Signal</keyword>
<evidence type="ECO:0008006" key="5">
    <source>
        <dbReference type="Google" id="ProtNLM"/>
    </source>
</evidence>
<accession>A0AAD7U583</accession>
<evidence type="ECO:0000256" key="1">
    <source>
        <dbReference type="ARBA" id="ARBA00022679"/>
    </source>
</evidence>
<comment type="caution">
    <text evidence="3">The sequence shown here is derived from an EMBL/GenBank/DDBJ whole genome shotgun (WGS) entry which is preliminary data.</text>
</comment>
<dbReference type="SUPFAM" id="SSF51161">
    <property type="entry name" value="Trimeric LpxA-like enzymes"/>
    <property type="match status" value="1"/>
</dbReference>
<organism evidence="3 4">
    <name type="scientific">Chrysophaeum taylorii</name>
    <dbReference type="NCBI Taxonomy" id="2483200"/>
    <lineage>
        <taxon>Eukaryota</taxon>
        <taxon>Sar</taxon>
        <taxon>Stramenopiles</taxon>
        <taxon>Ochrophyta</taxon>
        <taxon>Pelagophyceae</taxon>
        <taxon>Pelagomonadales</taxon>
        <taxon>Pelagomonadaceae</taxon>
        <taxon>Chrysophaeum</taxon>
    </lineage>
</organism>
<name>A0AAD7U583_9STRA</name>
<evidence type="ECO:0000313" key="3">
    <source>
        <dbReference type="EMBL" id="KAJ8598476.1"/>
    </source>
</evidence>
<dbReference type="InterPro" id="IPR018357">
    <property type="entry name" value="Hexapep_transf_CS"/>
</dbReference>
<keyword evidence="1" id="KW-0808">Transferase</keyword>
<dbReference type="GO" id="GO:0016740">
    <property type="term" value="F:transferase activity"/>
    <property type="evidence" value="ECO:0007669"/>
    <property type="project" value="UniProtKB-KW"/>
</dbReference>